<evidence type="ECO:0000313" key="2">
    <source>
        <dbReference type="Proteomes" id="UP000002069"/>
    </source>
</evidence>
<gene>
    <name evidence="1" type="ordered locus">Ctu_00120</name>
</gene>
<sequence>MKVKKPAWATRLAFFMSVYQSHLRRVLNVYLGFHRFIPAAKKQHPIVFINDTVDAGVYSLVLRLPVCVTRLYNRVKQVKSGDLPSPRFMLKNM</sequence>
<reference evidence="1 2" key="1">
    <citation type="journal article" date="2010" name="J. Bacteriol.">
        <title>Complete Genome Sequence of Cronobacter turicensis LMG 23827, a foodborne pathogen causing deaths in neonates.</title>
        <authorList>
            <person name="Stephan R."/>
            <person name="Lehner A."/>
            <person name="Tischler P."/>
            <person name="Rattei T."/>
        </authorList>
    </citation>
    <scope>NUCLEOTIDE SEQUENCE [LARGE SCALE GENOMIC DNA]</scope>
    <source>
        <strain evidence="2">DSM 18703 / CCUG 55852 / LMG 23827 / z3032</strain>
    </source>
</reference>
<evidence type="ECO:0000313" key="1">
    <source>
        <dbReference type="EMBL" id="CBA26618.1"/>
    </source>
</evidence>
<dbReference type="HOGENOM" id="CLU_2397977_0_0_6"/>
<dbReference type="Proteomes" id="UP000002069">
    <property type="component" value="Chromosome"/>
</dbReference>
<dbReference type="AlphaFoldDB" id="C9Y3V9"/>
<accession>C9Y3V9</accession>
<dbReference type="KEGG" id="ctu:CTU_00120"/>
<organism evidence="1 2">
    <name type="scientific">Cronobacter turicensis (strain DSM 18703 / CCUG 55852 / LMG 23827 / z3032)</name>
    <dbReference type="NCBI Taxonomy" id="693216"/>
    <lineage>
        <taxon>Bacteria</taxon>
        <taxon>Pseudomonadati</taxon>
        <taxon>Pseudomonadota</taxon>
        <taxon>Gammaproteobacteria</taxon>
        <taxon>Enterobacterales</taxon>
        <taxon>Enterobacteriaceae</taxon>
        <taxon>Cronobacter</taxon>
    </lineage>
</organism>
<keyword evidence="2" id="KW-1185">Reference proteome</keyword>
<proteinExistence type="predicted"/>
<dbReference type="PATRIC" id="fig|693216.3.peg.12"/>
<name>C9Y3V9_CROTZ</name>
<dbReference type="EMBL" id="FN543093">
    <property type="protein sequence ID" value="CBA26618.1"/>
    <property type="molecule type" value="Genomic_DNA"/>
</dbReference>
<reference evidence="2" key="2">
    <citation type="journal article" date="2011" name="J. Bacteriol.">
        <title>Complete genome sequence of Cronobacter turicensis LMG 23827, a food-borne pathogen causing deaths in neonates.</title>
        <authorList>
            <person name="Stephan R."/>
            <person name="Lehner A."/>
            <person name="Tischler P."/>
            <person name="Rattei T."/>
        </authorList>
    </citation>
    <scope>NUCLEOTIDE SEQUENCE [LARGE SCALE GENOMIC DNA]</scope>
    <source>
        <strain evidence="2">DSM 18703 / CCUG 55852 / LMG 23827 / z3032</strain>
    </source>
</reference>
<protein>
    <submittedName>
        <fullName evidence="1">Uncharacterized protein</fullName>
    </submittedName>
</protein>